<evidence type="ECO:0000256" key="1">
    <source>
        <dbReference type="SAM" id="SignalP"/>
    </source>
</evidence>
<name>A0ABU0LB36_XANAG</name>
<reference evidence="2 3" key="1">
    <citation type="submission" date="2023-07" db="EMBL/GenBank/DDBJ databases">
        <title>Genomic Encyclopedia of Type Strains, Phase IV (KMG-IV): sequencing the most valuable type-strain genomes for metagenomic binning, comparative biology and taxonomic classification.</title>
        <authorList>
            <person name="Goeker M."/>
        </authorList>
    </citation>
    <scope>NUCLEOTIDE SEQUENCE [LARGE SCALE GENOMIC DNA]</scope>
    <source>
        <strain evidence="2 3">DSM 3770</strain>
    </source>
</reference>
<sequence>MPLIARSLLIVAAVTLAGTAARAQQTADDIKWITQCVDDNKDEGQAAPVVLAYCTCMNNKMSSDETRSITQWEKANPRAMEACSTKAGWKGK</sequence>
<dbReference type="Proteomes" id="UP001241747">
    <property type="component" value="Unassembled WGS sequence"/>
</dbReference>
<dbReference type="RefSeq" id="WP_237346831.1">
    <property type="nucleotide sequence ID" value="NZ_JABWGX010000024.1"/>
</dbReference>
<proteinExistence type="predicted"/>
<gene>
    <name evidence="2" type="ORF">QOZ94_001124</name>
</gene>
<keyword evidence="3" id="KW-1185">Reference proteome</keyword>
<protein>
    <submittedName>
        <fullName evidence="2">Uncharacterized protein</fullName>
    </submittedName>
</protein>
<evidence type="ECO:0000313" key="3">
    <source>
        <dbReference type="Proteomes" id="UP001241747"/>
    </source>
</evidence>
<organism evidence="2 3">
    <name type="scientific">Xanthobacter agilis</name>
    <dbReference type="NCBI Taxonomy" id="47492"/>
    <lineage>
        <taxon>Bacteria</taxon>
        <taxon>Pseudomonadati</taxon>
        <taxon>Pseudomonadota</taxon>
        <taxon>Alphaproteobacteria</taxon>
        <taxon>Hyphomicrobiales</taxon>
        <taxon>Xanthobacteraceae</taxon>
        <taxon>Xanthobacter</taxon>
    </lineage>
</organism>
<keyword evidence="1" id="KW-0732">Signal</keyword>
<accession>A0ABU0LB36</accession>
<feature type="signal peptide" evidence="1">
    <location>
        <begin position="1"/>
        <end position="23"/>
    </location>
</feature>
<evidence type="ECO:0000313" key="2">
    <source>
        <dbReference type="EMBL" id="MDQ0504350.1"/>
    </source>
</evidence>
<feature type="chain" id="PRO_5045215260" evidence="1">
    <location>
        <begin position="24"/>
        <end position="92"/>
    </location>
</feature>
<comment type="caution">
    <text evidence="2">The sequence shown here is derived from an EMBL/GenBank/DDBJ whole genome shotgun (WGS) entry which is preliminary data.</text>
</comment>
<dbReference type="EMBL" id="JAUSVY010000002">
    <property type="protein sequence ID" value="MDQ0504350.1"/>
    <property type="molecule type" value="Genomic_DNA"/>
</dbReference>